<reference evidence="1" key="1">
    <citation type="submission" date="2021-02" db="EMBL/GenBank/DDBJ databases">
        <authorList>
            <consortium name="DOE Joint Genome Institute"/>
            <person name="Ahrendt S."/>
            <person name="Looney B.P."/>
            <person name="Miyauchi S."/>
            <person name="Morin E."/>
            <person name="Drula E."/>
            <person name="Courty P.E."/>
            <person name="Chicoki N."/>
            <person name="Fauchery L."/>
            <person name="Kohler A."/>
            <person name="Kuo A."/>
            <person name="Labutti K."/>
            <person name="Pangilinan J."/>
            <person name="Lipzen A."/>
            <person name="Riley R."/>
            <person name="Andreopoulos W."/>
            <person name="He G."/>
            <person name="Johnson J."/>
            <person name="Barry K.W."/>
            <person name="Grigoriev I.V."/>
            <person name="Nagy L."/>
            <person name="Hibbett D."/>
            <person name="Henrissat B."/>
            <person name="Matheny P.B."/>
            <person name="Labbe J."/>
            <person name="Martin F."/>
        </authorList>
    </citation>
    <scope>NUCLEOTIDE SEQUENCE</scope>
    <source>
        <strain evidence="1">FP105234-sp</strain>
    </source>
</reference>
<name>A0ACB8R3V9_9AGAM</name>
<feature type="non-terminal residue" evidence="1">
    <location>
        <position position="80"/>
    </location>
</feature>
<reference evidence="1" key="2">
    <citation type="journal article" date="2022" name="New Phytol.">
        <title>Evolutionary transition to the ectomycorrhizal habit in the genomes of a hyperdiverse lineage of mushroom-forming fungi.</title>
        <authorList>
            <person name="Looney B."/>
            <person name="Miyauchi S."/>
            <person name="Morin E."/>
            <person name="Drula E."/>
            <person name="Courty P.E."/>
            <person name="Kohler A."/>
            <person name="Kuo A."/>
            <person name="LaButti K."/>
            <person name="Pangilinan J."/>
            <person name="Lipzen A."/>
            <person name="Riley R."/>
            <person name="Andreopoulos W."/>
            <person name="He G."/>
            <person name="Johnson J."/>
            <person name="Nolan M."/>
            <person name="Tritt A."/>
            <person name="Barry K.W."/>
            <person name="Grigoriev I.V."/>
            <person name="Nagy L.G."/>
            <person name="Hibbett D."/>
            <person name="Henrissat B."/>
            <person name="Matheny P.B."/>
            <person name="Labbe J."/>
            <person name="Martin F.M."/>
        </authorList>
    </citation>
    <scope>NUCLEOTIDE SEQUENCE</scope>
    <source>
        <strain evidence="1">FP105234-sp</strain>
    </source>
</reference>
<feature type="non-terminal residue" evidence="1">
    <location>
        <position position="1"/>
    </location>
</feature>
<protein>
    <submittedName>
        <fullName evidence="1">TPR-like protein</fullName>
    </submittedName>
</protein>
<dbReference type="EMBL" id="MU276457">
    <property type="protein sequence ID" value="KAI0038600.1"/>
    <property type="molecule type" value="Genomic_DNA"/>
</dbReference>
<gene>
    <name evidence="1" type="ORF">FA95DRAFT_1462254</name>
</gene>
<accession>A0ACB8R3V9</accession>
<keyword evidence="2" id="KW-1185">Reference proteome</keyword>
<sequence length="80" mass="8606">AAQLKERGNALFAKKDYRAAVAKYTAAIALDSQNAVLYANRAACYLGLKSYELSAADAMKATELDPGYSKAWARLSSAQE</sequence>
<proteinExistence type="predicted"/>
<organism evidence="1 2">
    <name type="scientific">Auriscalpium vulgare</name>
    <dbReference type="NCBI Taxonomy" id="40419"/>
    <lineage>
        <taxon>Eukaryota</taxon>
        <taxon>Fungi</taxon>
        <taxon>Dikarya</taxon>
        <taxon>Basidiomycota</taxon>
        <taxon>Agaricomycotina</taxon>
        <taxon>Agaricomycetes</taxon>
        <taxon>Russulales</taxon>
        <taxon>Auriscalpiaceae</taxon>
        <taxon>Auriscalpium</taxon>
    </lineage>
</organism>
<evidence type="ECO:0000313" key="2">
    <source>
        <dbReference type="Proteomes" id="UP000814033"/>
    </source>
</evidence>
<dbReference type="Proteomes" id="UP000814033">
    <property type="component" value="Unassembled WGS sequence"/>
</dbReference>
<comment type="caution">
    <text evidence="1">The sequence shown here is derived from an EMBL/GenBank/DDBJ whole genome shotgun (WGS) entry which is preliminary data.</text>
</comment>
<evidence type="ECO:0000313" key="1">
    <source>
        <dbReference type="EMBL" id="KAI0038600.1"/>
    </source>
</evidence>